<evidence type="ECO:0000313" key="3">
    <source>
        <dbReference type="Proteomes" id="UP000529637"/>
    </source>
</evidence>
<sequence>MDSMMSAGGMAVMMGGMGFVLVAHGRGARARDCCSHQTNLLFDKHNKD</sequence>
<comment type="caution">
    <text evidence="2">The sequence shown here is derived from an EMBL/GenBank/DDBJ whole genome shotgun (WGS) entry which is preliminary data.</text>
</comment>
<accession>A0A7Y6NSD8</accession>
<organism evidence="2 3">
    <name type="scientific">Piscinibacter koreensis</name>
    <dbReference type="NCBI Taxonomy" id="2742824"/>
    <lineage>
        <taxon>Bacteria</taxon>
        <taxon>Pseudomonadati</taxon>
        <taxon>Pseudomonadota</taxon>
        <taxon>Betaproteobacteria</taxon>
        <taxon>Burkholderiales</taxon>
        <taxon>Sphaerotilaceae</taxon>
        <taxon>Piscinibacter</taxon>
    </lineage>
</organism>
<dbReference type="Proteomes" id="UP000529637">
    <property type="component" value="Unassembled WGS sequence"/>
</dbReference>
<evidence type="ECO:0000313" key="1">
    <source>
        <dbReference type="EMBL" id="NUZ08416.1"/>
    </source>
</evidence>
<keyword evidence="3" id="KW-1185">Reference proteome</keyword>
<name>A0A7Y6NSD8_9BURK</name>
<dbReference type="AlphaFoldDB" id="A0A7Y6NSD8"/>
<dbReference type="EMBL" id="JABWMJ010000013">
    <property type="protein sequence ID" value="NUZ08456.1"/>
    <property type="molecule type" value="Genomic_DNA"/>
</dbReference>
<evidence type="ECO:0000313" key="2">
    <source>
        <dbReference type="EMBL" id="NUZ08456.1"/>
    </source>
</evidence>
<gene>
    <name evidence="1" type="ORF">HQN59_21935</name>
    <name evidence="2" type="ORF">HQN59_22150</name>
</gene>
<reference evidence="2 3" key="1">
    <citation type="submission" date="2020-06" db="EMBL/GenBank/DDBJ databases">
        <title>Schlegella sp. ID0723 isolated from air conditioner.</title>
        <authorList>
            <person name="Kim D.Y."/>
            <person name="Kim D.-U."/>
        </authorList>
    </citation>
    <scope>NUCLEOTIDE SEQUENCE [LARGE SCALE GENOMIC DNA]</scope>
    <source>
        <strain evidence="2 3">ID0723</strain>
    </source>
</reference>
<proteinExistence type="predicted"/>
<protein>
    <submittedName>
        <fullName evidence="2">Uncharacterized protein</fullName>
    </submittedName>
</protein>
<dbReference type="RefSeq" id="WP_176071257.1">
    <property type="nucleotide sequence ID" value="NZ_JABWMJ010000013.1"/>
</dbReference>
<dbReference type="EMBL" id="JABWMJ010000013">
    <property type="protein sequence ID" value="NUZ08416.1"/>
    <property type="molecule type" value="Genomic_DNA"/>
</dbReference>